<keyword evidence="8" id="KW-1185">Reference proteome</keyword>
<dbReference type="STRING" id="264951.A0A443I7V1"/>
<dbReference type="Proteomes" id="UP000283841">
    <property type="component" value="Unassembled WGS sequence"/>
</dbReference>
<feature type="active site" description="Nucleophile" evidence="5">
    <location>
        <position position="13"/>
    </location>
</feature>
<dbReference type="VEuPathDB" id="FungiDB:C8Q69DRAFT_46658"/>
<evidence type="ECO:0000256" key="5">
    <source>
        <dbReference type="PIRSR" id="PIRSR006386-1"/>
    </source>
</evidence>
<evidence type="ECO:0000256" key="1">
    <source>
        <dbReference type="ARBA" id="ARBA00006494"/>
    </source>
</evidence>
<evidence type="ECO:0000313" key="7">
    <source>
        <dbReference type="EMBL" id="RWR00067.1"/>
    </source>
</evidence>
<keyword evidence="2 4" id="KW-0808">Transferase</keyword>
<dbReference type="GeneID" id="39599844"/>
<name>A0A443I7V1_BYSSP</name>
<dbReference type="InterPro" id="IPR014440">
    <property type="entry name" value="HCCAis_GSTk"/>
</dbReference>
<dbReference type="EMBL" id="RCNU01000001">
    <property type="protein sequence ID" value="RWR00067.1"/>
    <property type="molecule type" value="Genomic_DNA"/>
</dbReference>
<dbReference type="EC" id="2.5.1.18" evidence="4"/>
<dbReference type="SUPFAM" id="SSF52833">
    <property type="entry name" value="Thioredoxin-like"/>
    <property type="match status" value="1"/>
</dbReference>
<dbReference type="GO" id="GO:0004602">
    <property type="term" value="F:glutathione peroxidase activity"/>
    <property type="evidence" value="ECO:0007669"/>
    <property type="project" value="TreeGrafter"/>
</dbReference>
<evidence type="ECO:0000259" key="6">
    <source>
        <dbReference type="Pfam" id="PF01323"/>
    </source>
</evidence>
<accession>A0A443I7V1</accession>
<organism evidence="7 8">
    <name type="scientific">Byssochlamys spectabilis</name>
    <name type="common">Paecilomyces variotii</name>
    <dbReference type="NCBI Taxonomy" id="264951"/>
    <lineage>
        <taxon>Eukaryota</taxon>
        <taxon>Fungi</taxon>
        <taxon>Dikarya</taxon>
        <taxon>Ascomycota</taxon>
        <taxon>Pezizomycotina</taxon>
        <taxon>Eurotiomycetes</taxon>
        <taxon>Eurotiomycetidae</taxon>
        <taxon>Eurotiales</taxon>
        <taxon>Thermoascaceae</taxon>
        <taxon>Paecilomyces</taxon>
    </lineage>
</organism>
<dbReference type="AlphaFoldDB" id="A0A443I7V1"/>
<feature type="domain" description="DSBA-like thioredoxin" evidence="6">
    <location>
        <begin position="5"/>
        <end position="209"/>
    </location>
</feature>
<protein>
    <recommendedName>
        <fullName evidence="4">Glutathione S-transferase kappa</fullName>
        <ecNumber evidence="4">2.5.1.18</ecNumber>
    </recommendedName>
</protein>
<dbReference type="GO" id="GO:0006749">
    <property type="term" value="P:glutathione metabolic process"/>
    <property type="evidence" value="ECO:0007669"/>
    <property type="project" value="TreeGrafter"/>
</dbReference>
<reference evidence="7 8" key="1">
    <citation type="journal article" date="2018" name="Front. Microbiol.">
        <title>Genomic and genetic insights into a cosmopolitan fungus, Paecilomyces variotii (Eurotiales).</title>
        <authorList>
            <person name="Urquhart A.S."/>
            <person name="Mondo S.J."/>
            <person name="Makela M.R."/>
            <person name="Hane J.K."/>
            <person name="Wiebenga A."/>
            <person name="He G."/>
            <person name="Mihaltcheva S."/>
            <person name="Pangilinan J."/>
            <person name="Lipzen A."/>
            <person name="Barry K."/>
            <person name="de Vries R.P."/>
            <person name="Grigoriev I.V."/>
            <person name="Idnurm A."/>
        </authorList>
    </citation>
    <scope>NUCLEOTIDE SEQUENCE [LARGE SCALE GENOMIC DNA]</scope>
    <source>
        <strain evidence="7 8">CBS 101075</strain>
    </source>
</reference>
<evidence type="ECO:0000256" key="2">
    <source>
        <dbReference type="ARBA" id="ARBA00022679"/>
    </source>
</evidence>
<dbReference type="InterPro" id="IPR036249">
    <property type="entry name" value="Thioredoxin-like_sf"/>
</dbReference>
<evidence type="ECO:0000256" key="3">
    <source>
        <dbReference type="ARBA" id="ARBA00047960"/>
    </source>
</evidence>
<comment type="caution">
    <text evidence="7">The sequence shown here is derived from an EMBL/GenBank/DDBJ whole genome shotgun (WGS) entry which is preliminary data.</text>
</comment>
<dbReference type="InterPro" id="IPR051924">
    <property type="entry name" value="GST_Kappa/NadH"/>
</dbReference>
<evidence type="ECO:0000256" key="4">
    <source>
        <dbReference type="PIRNR" id="PIRNR006386"/>
    </source>
</evidence>
<dbReference type="PIRSF" id="PIRSF006386">
    <property type="entry name" value="HCCAis_GSTk"/>
    <property type="match status" value="1"/>
</dbReference>
<dbReference type="GO" id="GO:0005739">
    <property type="term" value="C:mitochondrion"/>
    <property type="evidence" value="ECO:0007669"/>
    <property type="project" value="TreeGrafter"/>
</dbReference>
<gene>
    <name evidence="7" type="ORF">C8Q69DRAFT_46658</name>
</gene>
<dbReference type="FunFam" id="3.40.30.10:FF:000096">
    <property type="entry name" value="Glutathione S-transferase kappa"/>
    <property type="match status" value="1"/>
</dbReference>
<proteinExistence type="inferred from homology"/>
<comment type="catalytic activity">
    <reaction evidence="3 4">
        <text>RX + glutathione = an S-substituted glutathione + a halide anion + H(+)</text>
        <dbReference type="Rhea" id="RHEA:16437"/>
        <dbReference type="ChEBI" id="CHEBI:15378"/>
        <dbReference type="ChEBI" id="CHEBI:16042"/>
        <dbReference type="ChEBI" id="CHEBI:17792"/>
        <dbReference type="ChEBI" id="CHEBI:57925"/>
        <dbReference type="ChEBI" id="CHEBI:90779"/>
        <dbReference type="EC" id="2.5.1.18"/>
    </reaction>
</comment>
<dbReference type="InterPro" id="IPR001853">
    <property type="entry name" value="DSBA-like_thioredoxin_dom"/>
</dbReference>
<dbReference type="Gene3D" id="3.40.30.10">
    <property type="entry name" value="Glutaredoxin"/>
    <property type="match status" value="1"/>
</dbReference>
<dbReference type="PANTHER" id="PTHR42943">
    <property type="entry name" value="GLUTATHIONE S-TRANSFERASE KAPPA"/>
    <property type="match status" value="1"/>
</dbReference>
<sequence length="228" mass="26086">MTAVINCYVDCVSPYSFVAVVHLLRNRDVLASHDVKIELHPIFLGGVMQGSGNKPPWKLPAKARYGVYERQQATKYFGLPDFEAPSFFPILSLLPQRAITYIKASYSAEKYEKTLLLLWDYLFYQHQDISQSEVLARLLTDDAKFTPSETETILAATSEKKWKDALLAKTQEALDHGAFGAPWFQVINKKGEESMFFGSDRFHYMWQHLELPFQDLKILPKGQSDSKL</sequence>
<evidence type="ECO:0000313" key="8">
    <source>
        <dbReference type="Proteomes" id="UP000283841"/>
    </source>
</evidence>
<dbReference type="RefSeq" id="XP_028489711.1">
    <property type="nucleotide sequence ID" value="XM_028630567.1"/>
</dbReference>
<comment type="similarity">
    <text evidence="1 4">Belongs to the GST superfamily. Kappa family.</text>
</comment>
<dbReference type="Pfam" id="PF01323">
    <property type="entry name" value="DSBA"/>
    <property type="match status" value="1"/>
</dbReference>
<dbReference type="PANTHER" id="PTHR42943:SF13">
    <property type="entry name" value="GLUTATHIONE S-TRANSFERASE KAPPA-RELATED"/>
    <property type="match status" value="1"/>
</dbReference>
<dbReference type="GO" id="GO:0005777">
    <property type="term" value="C:peroxisome"/>
    <property type="evidence" value="ECO:0007669"/>
    <property type="project" value="TreeGrafter"/>
</dbReference>
<dbReference type="GO" id="GO:0004364">
    <property type="term" value="F:glutathione transferase activity"/>
    <property type="evidence" value="ECO:0007669"/>
    <property type="project" value="UniProtKB-UniRule"/>
</dbReference>